<dbReference type="RefSeq" id="WP_015044371.1">
    <property type="nucleotide sequence ID" value="NZ_CP046996.1"/>
</dbReference>
<proteinExistence type="predicted"/>
<reference evidence="1 2" key="1">
    <citation type="submission" date="2019-12" db="EMBL/GenBank/DDBJ databases">
        <title>Sequence classification of anaerobic respiratory reductive dehalogenases: First we see many, then we see few.</title>
        <authorList>
            <person name="Molenda O."/>
            <person name="Puentes Jacome L.A."/>
            <person name="Cao X."/>
            <person name="Nesbo C.L."/>
            <person name="Tang S."/>
            <person name="Morson N."/>
            <person name="Patron J."/>
            <person name="Lomheim L."/>
            <person name="Wishart D.S."/>
            <person name="Edwards E.A."/>
        </authorList>
    </citation>
    <scope>NUCLEOTIDE SEQUENCE [LARGE SCALE GENOMIC DNA]</scope>
    <source>
        <strain evidence="1 2">12DCA</strain>
    </source>
</reference>
<sequence length="68" mass="7413">MTLDESKTPDDIFDEQHGLKIVADKQFTEVLEGVVINYIDTPDGDQFEIKSPLKGECGSDCSSGSCES</sequence>
<dbReference type="InterPro" id="IPR035903">
    <property type="entry name" value="HesB-like_dom_sf"/>
</dbReference>
<protein>
    <submittedName>
        <fullName evidence="1">Uncharacterized protein</fullName>
    </submittedName>
</protein>
<dbReference type="AlphaFoldDB" id="A0A857DGE1"/>
<dbReference type="Proteomes" id="UP000430508">
    <property type="component" value="Chromosome"/>
</dbReference>
<evidence type="ECO:0000313" key="2">
    <source>
        <dbReference type="Proteomes" id="UP000430508"/>
    </source>
</evidence>
<dbReference type="Gene3D" id="2.60.300.12">
    <property type="entry name" value="HesB-like domain"/>
    <property type="match status" value="1"/>
</dbReference>
<accession>A0A857DGE1</accession>
<evidence type="ECO:0000313" key="1">
    <source>
        <dbReference type="EMBL" id="QGZ99966.1"/>
    </source>
</evidence>
<organism evidence="1 2">
    <name type="scientific">Dehalobacter restrictus</name>
    <dbReference type="NCBI Taxonomy" id="55583"/>
    <lineage>
        <taxon>Bacteria</taxon>
        <taxon>Bacillati</taxon>
        <taxon>Bacillota</taxon>
        <taxon>Clostridia</taxon>
        <taxon>Eubacteriales</taxon>
        <taxon>Desulfitobacteriaceae</taxon>
        <taxon>Dehalobacter</taxon>
    </lineage>
</organism>
<dbReference type="SUPFAM" id="SSF89360">
    <property type="entry name" value="HesB-like domain"/>
    <property type="match status" value="1"/>
</dbReference>
<name>A0A857DGE1_9FIRM</name>
<dbReference type="EMBL" id="CP046996">
    <property type="protein sequence ID" value="QGZ99966.1"/>
    <property type="molecule type" value="Genomic_DNA"/>
</dbReference>
<gene>
    <name evidence="1" type="ORF">GQ588_04550</name>
</gene>